<comment type="similarity">
    <text evidence="2">Belongs to the major facilitator superfamily. EmrB family.</text>
</comment>
<dbReference type="Gene3D" id="1.20.1720.10">
    <property type="entry name" value="Multidrug resistance protein D"/>
    <property type="match status" value="1"/>
</dbReference>
<evidence type="ECO:0000313" key="10">
    <source>
        <dbReference type="EMBL" id="SMO68608.1"/>
    </source>
</evidence>
<evidence type="ECO:0000313" key="11">
    <source>
        <dbReference type="Proteomes" id="UP000315971"/>
    </source>
</evidence>
<dbReference type="PANTHER" id="PTHR42718">
    <property type="entry name" value="MAJOR FACILITATOR SUPERFAMILY MULTIDRUG TRANSPORTER MFSC"/>
    <property type="match status" value="1"/>
</dbReference>
<dbReference type="InterPro" id="IPR004638">
    <property type="entry name" value="EmrB-like"/>
</dbReference>
<keyword evidence="7 8" id="KW-0472">Membrane</keyword>
<keyword evidence="5 8" id="KW-0812">Transmembrane</keyword>
<dbReference type="SUPFAM" id="SSF103473">
    <property type="entry name" value="MFS general substrate transporter"/>
    <property type="match status" value="1"/>
</dbReference>
<evidence type="ECO:0000256" key="8">
    <source>
        <dbReference type="SAM" id="Phobius"/>
    </source>
</evidence>
<evidence type="ECO:0000256" key="5">
    <source>
        <dbReference type="ARBA" id="ARBA00022692"/>
    </source>
</evidence>
<feature type="transmembrane region" description="Helical" evidence="8">
    <location>
        <begin position="9"/>
        <end position="35"/>
    </location>
</feature>
<dbReference type="GO" id="GO:0022857">
    <property type="term" value="F:transmembrane transporter activity"/>
    <property type="evidence" value="ECO:0007669"/>
    <property type="project" value="InterPro"/>
</dbReference>
<sequence length="527" mass="57464">MALSGFKKWIVVVTVITAAVMELIDTSIVNVALSQMSGSLGASIEDIAWVITAYAIANVIIIPMTGFLARFFGRKNYYLGSIILFTIASYFCGQSTNLWELVAFRFMQGIGGGALLSTSQALLFDAFPTEERPFASALFGMGVIMGPAFGPTLGGVIIDNFSWPLIFDINIPVGIIAGILVYLFVDKKPEEYNIDRKNIKIDVIGILLLTVGVGALQFVLEKGESEDWFHTNYITVLTITAIAALGTFIFWEFRTKEPVVNLRVLKNKNLAFTTVLTFIFGYGLFAAVFIYPIMVQRLMGYTPTMTGISLIPGTLSAFFILPIVGKAMVKGVSPQLFVGVGFFCYIFFCFWMASFNTDASSWDFFHPLILRGIGAAMLTVPLTNQAVMGLKPKDIPQGIAINNMMRQLGGAFGIAITNTYIANRGAVHHSDLIANVDTGAVASDRITQLTNFFMSKGMTLADAKDQAMHMINAIVNQQGTLLSYQDAFRLVGVFFILCLPLIGLVKKKSVSKEETEQAAKAAAEAAH</sequence>
<feature type="transmembrane region" description="Helical" evidence="8">
    <location>
        <begin position="365"/>
        <end position="383"/>
    </location>
</feature>
<proteinExistence type="inferred from homology"/>
<accession>A0A521DAC2</accession>
<dbReference type="PROSITE" id="PS50850">
    <property type="entry name" value="MFS"/>
    <property type="match status" value="1"/>
</dbReference>
<evidence type="ECO:0000259" key="9">
    <source>
        <dbReference type="PROSITE" id="PS50850"/>
    </source>
</evidence>
<dbReference type="InterPro" id="IPR011701">
    <property type="entry name" value="MFS"/>
</dbReference>
<feature type="transmembrane region" description="Helical" evidence="8">
    <location>
        <begin position="271"/>
        <end position="293"/>
    </location>
</feature>
<feature type="transmembrane region" description="Helical" evidence="8">
    <location>
        <begin position="102"/>
        <end position="124"/>
    </location>
</feature>
<dbReference type="PANTHER" id="PTHR42718:SF9">
    <property type="entry name" value="MAJOR FACILITATOR SUPERFAMILY MULTIDRUG TRANSPORTER MFSC"/>
    <property type="match status" value="1"/>
</dbReference>
<dbReference type="InterPro" id="IPR020846">
    <property type="entry name" value="MFS_dom"/>
</dbReference>
<reference evidence="10 11" key="1">
    <citation type="submission" date="2017-05" db="EMBL/GenBank/DDBJ databases">
        <authorList>
            <person name="Varghese N."/>
            <person name="Submissions S."/>
        </authorList>
    </citation>
    <scope>NUCLEOTIDE SEQUENCE [LARGE SCALE GENOMIC DNA]</scope>
    <source>
        <strain evidence="10 11">DSM 21342</strain>
    </source>
</reference>
<feature type="transmembrane region" description="Helical" evidence="8">
    <location>
        <begin position="47"/>
        <end position="69"/>
    </location>
</feature>
<comment type="subcellular location">
    <subcellularLocation>
        <location evidence="1">Cell membrane</location>
        <topology evidence="1">Multi-pass membrane protein</topology>
    </subcellularLocation>
</comment>
<dbReference type="PRINTS" id="PR01036">
    <property type="entry name" value="TCRTETB"/>
</dbReference>
<feature type="transmembrane region" description="Helical" evidence="8">
    <location>
        <begin position="305"/>
        <end position="324"/>
    </location>
</feature>
<dbReference type="NCBIfam" id="TIGR00711">
    <property type="entry name" value="efflux_EmrB"/>
    <property type="match status" value="1"/>
</dbReference>
<dbReference type="CDD" id="cd17503">
    <property type="entry name" value="MFS_LmrB_MDR_like"/>
    <property type="match status" value="1"/>
</dbReference>
<dbReference type="InterPro" id="IPR036259">
    <property type="entry name" value="MFS_trans_sf"/>
</dbReference>
<feature type="transmembrane region" description="Helical" evidence="8">
    <location>
        <begin position="136"/>
        <end position="158"/>
    </location>
</feature>
<feature type="transmembrane region" description="Helical" evidence="8">
    <location>
        <begin position="201"/>
        <end position="220"/>
    </location>
</feature>
<keyword evidence="3" id="KW-0813">Transport</keyword>
<dbReference type="RefSeq" id="WP_142604110.1">
    <property type="nucleotide sequence ID" value="NZ_FXSZ01000006.1"/>
</dbReference>
<evidence type="ECO:0000256" key="6">
    <source>
        <dbReference type="ARBA" id="ARBA00022989"/>
    </source>
</evidence>
<keyword evidence="6 8" id="KW-1133">Transmembrane helix</keyword>
<protein>
    <submittedName>
        <fullName evidence="10">MFS transporter, DHA2 family, multidrug resistance protein</fullName>
    </submittedName>
</protein>
<dbReference type="AlphaFoldDB" id="A0A521DAC2"/>
<feature type="transmembrane region" description="Helical" evidence="8">
    <location>
        <begin position="164"/>
        <end position="185"/>
    </location>
</feature>
<evidence type="ECO:0000256" key="4">
    <source>
        <dbReference type="ARBA" id="ARBA00022475"/>
    </source>
</evidence>
<feature type="transmembrane region" description="Helical" evidence="8">
    <location>
        <begin position="76"/>
        <end position="96"/>
    </location>
</feature>
<dbReference type="Gene3D" id="1.20.1250.20">
    <property type="entry name" value="MFS general substrate transporter like domains"/>
    <property type="match status" value="1"/>
</dbReference>
<keyword evidence="4" id="KW-1003">Cell membrane</keyword>
<name>A0A521DAC2_9SPHI</name>
<dbReference type="EMBL" id="FXSZ01000006">
    <property type="protein sequence ID" value="SMO68608.1"/>
    <property type="molecule type" value="Genomic_DNA"/>
</dbReference>
<keyword evidence="11" id="KW-1185">Reference proteome</keyword>
<gene>
    <name evidence="10" type="ORF">SAMN06265350_106145</name>
</gene>
<organism evidence="10 11">
    <name type="scientific">Solitalea koreensis</name>
    <dbReference type="NCBI Taxonomy" id="543615"/>
    <lineage>
        <taxon>Bacteria</taxon>
        <taxon>Pseudomonadati</taxon>
        <taxon>Bacteroidota</taxon>
        <taxon>Sphingobacteriia</taxon>
        <taxon>Sphingobacteriales</taxon>
        <taxon>Sphingobacteriaceae</taxon>
        <taxon>Solitalea</taxon>
    </lineage>
</organism>
<feature type="transmembrane region" description="Helical" evidence="8">
    <location>
        <begin position="487"/>
        <end position="505"/>
    </location>
</feature>
<dbReference type="Pfam" id="PF07690">
    <property type="entry name" value="MFS_1"/>
    <property type="match status" value="1"/>
</dbReference>
<feature type="transmembrane region" description="Helical" evidence="8">
    <location>
        <begin position="232"/>
        <end position="251"/>
    </location>
</feature>
<evidence type="ECO:0000256" key="1">
    <source>
        <dbReference type="ARBA" id="ARBA00004651"/>
    </source>
</evidence>
<dbReference type="GO" id="GO:0005886">
    <property type="term" value="C:plasma membrane"/>
    <property type="evidence" value="ECO:0007669"/>
    <property type="project" value="UniProtKB-SubCell"/>
</dbReference>
<dbReference type="Proteomes" id="UP000315971">
    <property type="component" value="Unassembled WGS sequence"/>
</dbReference>
<feature type="transmembrane region" description="Helical" evidence="8">
    <location>
        <begin position="404"/>
        <end position="422"/>
    </location>
</feature>
<evidence type="ECO:0000256" key="3">
    <source>
        <dbReference type="ARBA" id="ARBA00022448"/>
    </source>
</evidence>
<evidence type="ECO:0000256" key="7">
    <source>
        <dbReference type="ARBA" id="ARBA00023136"/>
    </source>
</evidence>
<feature type="transmembrane region" description="Helical" evidence="8">
    <location>
        <begin position="336"/>
        <end position="353"/>
    </location>
</feature>
<feature type="domain" description="Major facilitator superfamily (MFS) profile" evidence="9">
    <location>
        <begin position="11"/>
        <end position="510"/>
    </location>
</feature>
<evidence type="ECO:0000256" key="2">
    <source>
        <dbReference type="ARBA" id="ARBA00008537"/>
    </source>
</evidence>
<dbReference type="OrthoDB" id="9807274at2"/>